<dbReference type="Pfam" id="PF02932">
    <property type="entry name" value="Neur_chan_memb"/>
    <property type="match status" value="1"/>
</dbReference>
<dbReference type="GO" id="GO:0016020">
    <property type="term" value="C:membrane"/>
    <property type="evidence" value="ECO:0007669"/>
    <property type="project" value="UniProtKB-SubCell"/>
</dbReference>
<feature type="transmembrane region" description="Helical" evidence="5">
    <location>
        <begin position="267"/>
        <end position="284"/>
    </location>
</feature>
<organism evidence="8 9">
    <name type="scientific">Mizuhopecten yessoensis</name>
    <name type="common">Japanese scallop</name>
    <name type="synonym">Patinopecten yessoensis</name>
    <dbReference type="NCBI Taxonomy" id="6573"/>
    <lineage>
        <taxon>Eukaryota</taxon>
        <taxon>Metazoa</taxon>
        <taxon>Spiralia</taxon>
        <taxon>Lophotrochozoa</taxon>
        <taxon>Mollusca</taxon>
        <taxon>Bivalvia</taxon>
        <taxon>Autobranchia</taxon>
        <taxon>Pteriomorphia</taxon>
        <taxon>Pectinida</taxon>
        <taxon>Pectinoidea</taxon>
        <taxon>Pectinidae</taxon>
        <taxon>Mizuhopecten</taxon>
    </lineage>
</organism>
<gene>
    <name evidence="8" type="ORF">KP79_PYT10035</name>
</gene>
<evidence type="ECO:0000256" key="4">
    <source>
        <dbReference type="ARBA" id="ARBA00023136"/>
    </source>
</evidence>
<dbReference type="Pfam" id="PF02931">
    <property type="entry name" value="Neur_chan_LBD"/>
    <property type="match status" value="1"/>
</dbReference>
<evidence type="ECO:0000259" key="6">
    <source>
        <dbReference type="Pfam" id="PF02931"/>
    </source>
</evidence>
<evidence type="ECO:0000313" key="8">
    <source>
        <dbReference type="EMBL" id="OWF44871.1"/>
    </source>
</evidence>
<dbReference type="PANTHER" id="PTHR18945">
    <property type="entry name" value="NEUROTRANSMITTER GATED ION CHANNEL"/>
    <property type="match status" value="1"/>
</dbReference>
<feature type="domain" description="Neurotransmitter-gated ion-channel ligand-binding" evidence="6">
    <location>
        <begin position="30"/>
        <end position="235"/>
    </location>
</feature>
<comment type="caution">
    <text evidence="8">The sequence shown here is derived from an EMBL/GenBank/DDBJ whole genome shotgun (WGS) entry which is preliminary data.</text>
</comment>
<name>A0A210Q812_MIZYE</name>
<dbReference type="PRINTS" id="PR00252">
    <property type="entry name" value="NRIONCHANNEL"/>
</dbReference>
<evidence type="ECO:0000313" key="9">
    <source>
        <dbReference type="Proteomes" id="UP000242188"/>
    </source>
</evidence>
<evidence type="ECO:0000256" key="3">
    <source>
        <dbReference type="ARBA" id="ARBA00022989"/>
    </source>
</evidence>
<dbReference type="CDD" id="cd19051">
    <property type="entry name" value="LGIC_TM_cation"/>
    <property type="match status" value="1"/>
</dbReference>
<reference evidence="8 9" key="1">
    <citation type="journal article" date="2017" name="Nat. Ecol. Evol.">
        <title>Scallop genome provides insights into evolution of bilaterian karyotype and development.</title>
        <authorList>
            <person name="Wang S."/>
            <person name="Zhang J."/>
            <person name="Jiao W."/>
            <person name="Li J."/>
            <person name="Xun X."/>
            <person name="Sun Y."/>
            <person name="Guo X."/>
            <person name="Huan P."/>
            <person name="Dong B."/>
            <person name="Zhang L."/>
            <person name="Hu X."/>
            <person name="Sun X."/>
            <person name="Wang J."/>
            <person name="Zhao C."/>
            <person name="Wang Y."/>
            <person name="Wang D."/>
            <person name="Huang X."/>
            <person name="Wang R."/>
            <person name="Lv J."/>
            <person name="Li Y."/>
            <person name="Zhang Z."/>
            <person name="Liu B."/>
            <person name="Lu W."/>
            <person name="Hui Y."/>
            <person name="Liang J."/>
            <person name="Zhou Z."/>
            <person name="Hou R."/>
            <person name="Li X."/>
            <person name="Liu Y."/>
            <person name="Li H."/>
            <person name="Ning X."/>
            <person name="Lin Y."/>
            <person name="Zhao L."/>
            <person name="Xing Q."/>
            <person name="Dou J."/>
            <person name="Li Y."/>
            <person name="Mao J."/>
            <person name="Guo H."/>
            <person name="Dou H."/>
            <person name="Li T."/>
            <person name="Mu C."/>
            <person name="Jiang W."/>
            <person name="Fu Q."/>
            <person name="Fu X."/>
            <person name="Miao Y."/>
            <person name="Liu J."/>
            <person name="Yu Q."/>
            <person name="Li R."/>
            <person name="Liao H."/>
            <person name="Li X."/>
            <person name="Kong Y."/>
            <person name="Jiang Z."/>
            <person name="Chourrout D."/>
            <person name="Li R."/>
            <person name="Bao Z."/>
        </authorList>
    </citation>
    <scope>NUCLEOTIDE SEQUENCE [LARGE SCALE GENOMIC DNA]</scope>
    <source>
        <strain evidence="8 9">PY_sf001</strain>
    </source>
</reference>
<dbReference type="SUPFAM" id="SSF90112">
    <property type="entry name" value="Neurotransmitter-gated ion-channel transmembrane pore"/>
    <property type="match status" value="1"/>
</dbReference>
<dbReference type="InterPro" id="IPR006202">
    <property type="entry name" value="Neur_chan_lig-bd"/>
</dbReference>
<dbReference type="GO" id="GO:0005230">
    <property type="term" value="F:extracellular ligand-gated monoatomic ion channel activity"/>
    <property type="evidence" value="ECO:0007669"/>
    <property type="project" value="InterPro"/>
</dbReference>
<dbReference type="OrthoDB" id="6135924at2759"/>
<dbReference type="InterPro" id="IPR036734">
    <property type="entry name" value="Neur_chan_lig-bd_sf"/>
</dbReference>
<feature type="domain" description="Neurotransmitter-gated ion-channel transmembrane" evidence="7">
    <location>
        <begin position="242"/>
        <end position="324"/>
    </location>
</feature>
<dbReference type="SUPFAM" id="SSF63712">
    <property type="entry name" value="Nicotinic receptor ligand binding domain-like"/>
    <property type="match status" value="1"/>
</dbReference>
<keyword evidence="3 5" id="KW-1133">Transmembrane helix</keyword>
<evidence type="ECO:0000256" key="5">
    <source>
        <dbReference type="SAM" id="Phobius"/>
    </source>
</evidence>
<dbReference type="Gene3D" id="2.70.170.10">
    <property type="entry name" value="Neurotransmitter-gated ion-channel ligand-binding domain"/>
    <property type="match status" value="1"/>
</dbReference>
<protein>
    <submittedName>
        <fullName evidence="8">Neuronal acetylcholine receptor subunit alpha-3</fullName>
    </submittedName>
</protein>
<evidence type="ECO:0000259" key="7">
    <source>
        <dbReference type="Pfam" id="PF02932"/>
    </source>
</evidence>
<keyword evidence="2 5" id="KW-0812">Transmembrane</keyword>
<evidence type="ECO:0000256" key="2">
    <source>
        <dbReference type="ARBA" id="ARBA00022692"/>
    </source>
</evidence>
<dbReference type="FunFam" id="2.70.170.10:FF:000028">
    <property type="entry name" value="AcetylCholine Receptor"/>
    <property type="match status" value="1"/>
</dbReference>
<feature type="transmembrane region" description="Helical" evidence="5">
    <location>
        <begin position="236"/>
        <end position="261"/>
    </location>
</feature>
<dbReference type="GO" id="GO:0004888">
    <property type="term" value="F:transmembrane signaling receptor activity"/>
    <property type="evidence" value="ECO:0007669"/>
    <property type="project" value="InterPro"/>
</dbReference>
<dbReference type="InterPro" id="IPR038050">
    <property type="entry name" value="Neuro_actylchol_rec"/>
</dbReference>
<keyword evidence="8" id="KW-0675">Receptor</keyword>
<dbReference type="InterPro" id="IPR006201">
    <property type="entry name" value="Neur_channel"/>
</dbReference>
<comment type="subcellular location">
    <subcellularLocation>
        <location evidence="1">Membrane</location>
        <topology evidence="1">Multi-pass membrane protein</topology>
    </subcellularLocation>
</comment>
<feature type="transmembrane region" description="Helical" evidence="5">
    <location>
        <begin position="296"/>
        <end position="323"/>
    </location>
</feature>
<keyword evidence="9" id="KW-1185">Reference proteome</keyword>
<sequence>MEYSKPVLVLCYLHTSAAKPPLAYSKDVETTLRSLLLTNYSVDQRPAERVVITVSLTLITINEMDIKGQVLSISGYFNLAWPDSRLSWIGLPDYGNIRFLFSSQSYVWRPALVVDNSVDNLNVISKPDVPMRILSHGKVVWNPADIFRVSCESDTTYYPMDTQSCVISLSSWSYTSQEVVLALDRTEEVNMDSYSENGEWELISAYGDRQGTTDKMKGDVSFSNAKFYIQLRRRPLFHILNTLFPVALMAVLSAMVFKLSADSGEKIGFALTVLLAYAVYLTLISESIPSTSITICYLSIYLSMVLTLGTLAVICTIVTVTLYNHPDEEEPIPGCLYVLTVCLMKITCWNGCTCKSCKRGTKVRPVSKRVQTIQVDDCFDVGVTITDKTAIPKEPEDSDECQREKNIDWKVVSRVLDNFFFMVFMILILSASIGYFLLIALKYLENTLSV</sequence>
<dbReference type="InterPro" id="IPR036719">
    <property type="entry name" value="Neuro-gated_channel_TM_sf"/>
</dbReference>
<dbReference type="AlphaFoldDB" id="A0A210Q812"/>
<dbReference type="InterPro" id="IPR006029">
    <property type="entry name" value="Neurotrans-gated_channel_TM"/>
</dbReference>
<dbReference type="Proteomes" id="UP000242188">
    <property type="component" value="Unassembled WGS sequence"/>
</dbReference>
<evidence type="ECO:0000256" key="1">
    <source>
        <dbReference type="ARBA" id="ARBA00004141"/>
    </source>
</evidence>
<proteinExistence type="predicted"/>
<dbReference type="EMBL" id="NEDP02004656">
    <property type="protein sequence ID" value="OWF44871.1"/>
    <property type="molecule type" value="Genomic_DNA"/>
</dbReference>
<accession>A0A210Q812</accession>
<keyword evidence="4 5" id="KW-0472">Membrane</keyword>
<dbReference type="STRING" id="6573.A0A210Q812"/>
<feature type="transmembrane region" description="Helical" evidence="5">
    <location>
        <begin position="419"/>
        <end position="441"/>
    </location>
</feature>
<dbReference type="Gene3D" id="1.20.58.390">
    <property type="entry name" value="Neurotransmitter-gated ion-channel transmembrane domain"/>
    <property type="match status" value="1"/>
</dbReference>
<dbReference type="CDD" id="cd18989">
    <property type="entry name" value="LGIC_ECD_cation"/>
    <property type="match status" value="1"/>
</dbReference>